<name>A0AB39I9A6_9GAMM</name>
<dbReference type="EMBL" id="CP162411">
    <property type="protein sequence ID" value="XDL13018.1"/>
    <property type="molecule type" value="Genomic_DNA"/>
</dbReference>
<dbReference type="RefSeq" id="WP_152490377.1">
    <property type="nucleotide sequence ID" value="NZ_CM001972.1"/>
</dbReference>
<organism evidence="1">
    <name type="scientific">Dickeya oryzae</name>
    <dbReference type="NCBI Taxonomy" id="1240404"/>
    <lineage>
        <taxon>Bacteria</taxon>
        <taxon>Pseudomonadati</taxon>
        <taxon>Pseudomonadota</taxon>
        <taxon>Gammaproteobacteria</taxon>
        <taxon>Enterobacterales</taxon>
        <taxon>Pectobacteriaceae</taxon>
        <taxon>Dickeya</taxon>
    </lineage>
</organism>
<reference evidence="1" key="1">
    <citation type="submission" date="2024-07" db="EMBL/GenBank/DDBJ databases">
        <authorList>
            <person name="Pedron J."/>
        </authorList>
    </citation>
    <scope>NUCLEOTIDE SEQUENCE</scope>
    <source>
        <strain evidence="1">A642-S2-A17</strain>
    </source>
</reference>
<accession>A0AB39I9A6</accession>
<protein>
    <submittedName>
        <fullName evidence="1">Uncharacterized protein</fullName>
    </submittedName>
</protein>
<proteinExistence type="predicted"/>
<sequence>MSYARRIATKRTPAMQAALDKRASMMLHVHQARVSGELVDATIDSVKPTQSVNVFVVGTTPPKENNYAPGNEINALDYVWSKVNCLETPNPDSAAFTAMMKSHEIRMFLEVADRISREGCSPGIAQNVKLLKFQSIHSAQIDEDDDGSPRPLSTSTIPAEYFFSNKSGR</sequence>
<gene>
    <name evidence="1" type="ORF">LF923_0012395</name>
</gene>
<evidence type="ECO:0000313" key="1">
    <source>
        <dbReference type="EMBL" id="XDL13018.1"/>
    </source>
</evidence>
<dbReference type="AlphaFoldDB" id="A0AB39I9A6"/>